<proteinExistence type="predicted"/>
<reference evidence="3 4" key="1">
    <citation type="submission" date="2021-07" db="EMBL/GenBank/DDBJ databases">
        <title>Flavobacterium WSW3-B6 sp.nov, isolated from seaweed.</title>
        <authorList>
            <person name="Muhammad N."/>
            <person name="Ho H."/>
            <person name="Lee Y.-J."/>
            <person name="Nguyen T."/>
            <person name="Ho J."/>
            <person name="Kim S.-G."/>
        </authorList>
    </citation>
    <scope>NUCLEOTIDE SEQUENCE [LARGE SCALE GENOMIC DNA]</scope>
    <source>
        <strain evidence="3 4">WSW3-B6</strain>
    </source>
</reference>
<evidence type="ECO:0000256" key="1">
    <source>
        <dbReference type="SAM" id="SignalP"/>
    </source>
</evidence>
<protein>
    <submittedName>
        <fullName evidence="3">Lipocalin family protein</fullName>
    </submittedName>
</protein>
<organism evidence="3 4">
    <name type="scientific">Flavobacterium litorale</name>
    <dbReference type="NCBI Taxonomy" id="2856519"/>
    <lineage>
        <taxon>Bacteria</taxon>
        <taxon>Pseudomonadati</taxon>
        <taxon>Bacteroidota</taxon>
        <taxon>Flavobacteriia</taxon>
        <taxon>Flavobacteriales</taxon>
        <taxon>Flavobacteriaceae</taxon>
        <taxon>Flavobacterium</taxon>
    </lineage>
</organism>
<dbReference type="EMBL" id="CP080429">
    <property type="protein sequence ID" value="QYJ69453.1"/>
    <property type="molecule type" value="Genomic_DNA"/>
</dbReference>
<feature type="chain" id="PRO_5045423896" evidence="1">
    <location>
        <begin position="19"/>
        <end position="125"/>
    </location>
</feature>
<accession>A0ABX8V9C0</accession>
<evidence type="ECO:0000313" key="3">
    <source>
        <dbReference type="EMBL" id="QYJ69453.1"/>
    </source>
</evidence>
<feature type="domain" description="Lipocalin-like" evidence="2">
    <location>
        <begin position="27"/>
        <end position="107"/>
    </location>
</feature>
<evidence type="ECO:0000313" key="4">
    <source>
        <dbReference type="Proteomes" id="UP000825381"/>
    </source>
</evidence>
<keyword evidence="1" id="KW-0732">Signal</keyword>
<dbReference type="Proteomes" id="UP000825381">
    <property type="component" value="Chromosome"/>
</dbReference>
<sequence>MSTFTCLLIITMSFNSHAQQSKKNVLINTWHIDTYMIQGKKYPPSRKEKNDFIQFNKDMTFFSKSEGKDENGTFIYNTNGAYIEMIDEQGGKLKAYIISITKKKLVLKFDIEELREVEIHFNAHI</sequence>
<name>A0ABX8V9C0_9FLAO</name>
<feature type="signal peptide" evidence="1">
    <location>
        <begin position="1"/>
        <end position="18"/>
    </location>
</feature>
<dbReference type="Pfam" id="PF13648">
    <property type="entry name" value="Lipocalin_4"/>
    <property type="match status" value="1"/>
</dbReference>
<evidence type="ECO:0000259" key="2">
    <source>
        <dbReference type="Pfam" id="PF13648"/>
    </source>
</evidence>
<dbReference type="InterPro" id="IPR024311">
    <property type="entry name" value="Lipocalin-like"/>
</dbReference>
<gene>
    <name evidence="3" type="ORF">K1I41_00485</name>
</gene>
<keyword evidence="4" id="KW-1185">Reference proteome</keyword>